<feature type="non-terminal residue" evidence="1">
    <location>
        <position position="54"/>
    </location>
</feature>
<comment type="caution">
    <text evidence="1">The sequence shown here is derived from an EMBL/GenBank/DDBJ whole genome shotgun (WGS) entry which is preliminary data.</text>
</comment>
<evidence type="ECO:0000313" key="2">
    <source>
        <dbReference type="Proteomes" id="UP000265520"/>
    </source>
</evidence>
<dbReference type="EMBL" id="LXQA011271050">
    <property type="protein sequence ID" value="MCI91407.1"/>
    <property type="molecule type" value="Genomic_DNA"/>
</dbReference>
<sequence length="54" mass="5623">MGIGLHKPTPGVPAAKFVLPSAFSHGQLFDGETKMTISTADEAILADMGPEAIR</sequence>
<dbReference type="Proteomes" id="UP000265520">
    <property type="component" value="Unassembled WGS sequence"/>
</dbReference>
<protein>
    <submittedName>
        <fullName evidence="1">Uncharacterized protein</fullName>
    </submittedName>
</protein>
<organism evidence="1 2">
    <name type="scientific">Trifolium medium</name>
    <dbReference type="NCBI Taxonomy" id="97028"/>
    <lineage>
        <taxon>Eukaryota</taxon>
        <taxon>Viridiplantae</taxon>
        <taxon>Streptophyta</taxon>
        <taxon>Embryophyta</taxon>
        <taxon>Tracheophyta</taxon>
        <taxon>Spermatophyta</taxon>
        <taxon>Magnoliopsida</taxon>
        <taxon>eudicotyledons</taxon>
        <taxon>Gunneridae</taxon>
        <taxon>Pentapetalae</taxon>
        <taxon>rosids</taxon>
        <taxon>fabids</taxon>
        <taxon>Fabales</taxon>
        <taxon>Fabaceae</taxon>
        <taxon>Papilionoideae</taxon>
        <taxon>50 kb inversion clade</taxon>
        <taxon>NPAAA clade</taxon>
        <taxon>Hologalegina</taxon>
        <taxon>IRL clade</taxon>
        <taxon>Trifolieae</taxon>
        <taxon>Trifolium</taxon>
    </lineage>
</organism>
<name>A0A392VTZ7_9FABA</name>
<dbReference type="AlphaFoldDB" id="A0A392VTZ7"/>
<evidence type="ECO:0000313" key="1">
    <source>
        <dbReference type="EMBL" id="MCI91407.1"/>
    </source>
</evidence>
<keyword evidence="2" id="KW-1185">Reference proteome</keyword>
<accession>A0A392VTZ7</accession>
<proteinExistence type="predicted"/>
<reference evidence="1 2" key="1">
    <citation type="journal article" date="2018" name="Front. Plant Sci.">
        <title>Red Clover (Trifolium pratense) and Zigzag Clover (T. medium) - A Picture of Genomic Similarities and Differences.</title>
        <authorList>
            <person name="Dluhosova J."/>
            <person name="Istvanek J."/>
            <person name="Nedelnik J."/>
            <person name="Repkova J."/>
        </authorList>
    </citation>
    <scope>NUCLEOTIDE SEQUENCE [LARGE SCALE GENOMIC DNA]</scope>
    <source>
        <strain evidence="2">cv. 10/8</strain>
        <tissue evidence="1">Leaf</tissue>
    </source>
</reference>